<gene>
    <name evidence="2" type="ORF">EG328_010533</name>
</gene>
<keyword evidence="1" id="KW-1133">Transmembrane helix</keyword>
<dbReference type="AlphaFoldDB" id="A0A8H3Z7L5"/>
<dbReference type="Proteomes" id="UP000447873">
    <property type="component" value="Unassembled WGS sequence"/>
</dbReference>
<evidence type="ECO:0000256" key="1">
    <source>
        <dbReference type="SAM" id="Phobius"/>
    </source>
</evidence>
<evidence type="ECO:0000313" key="2">
    <source>
        <dbReference type="EMBL" id="KAE9988494.1"/>
    </source>
</evidence>
<feature type="transmembrane region" description="Helical" evidence="1">
    <location>
        <begin position="355"/>
        <end position="374"/>
    </location>
</feature>
<comment type="caution">
    <text evidence="2">The sequence shown here is derived from an EMBL/GenBank/DDBJ whole genome shotgun (WGS) entry which is preliminary data.</text>
</comment>
<reference evidence="2 3" key="1">
    <citation type="submission" date="2018-12" db="EMBL/GenBank/DDBJ databases">
        <title>Venturia inaequalis Genome Resource.</title>
        <authorList>
            <person name="Lichtner F.J."/>
        </authorList>
    </citation>
    <scope>NUCLEOTIDE SEQUENCE [LARGE SCALE GENOMIC DNA]</scope>
    <source>
        <strain evidence="2 3">120213</strain>
    </source>
</reference>
<sequence>MTTTLIPDGPDFRGYCLNPKESSWSRLSCPGGQTATLVSNRYQACCPISPGEACTIATRCKQNTLFQSVVGKPPTTPALATPCRPKQCVVYAGDHEDKKSNARLTMNEFACEDYNLGDLFGRLTLYNTVTALLNSHATPDVSTLTSFSTSYCQISSTGQIKHKISATSYRTSPKILTTITGAGGTFFGFIPNGKTASTSQTLPRSQVTTAAPLTITVDPVTSTATILMLSTAQLSSSAAFTMSPSLHAAEVSSTAAITMSTFLYPVEVSSSTTAPPMSPFIHAVNVSSSTTETTCDPSSETSFPIETGSSNSTTVIAPMTLTSHIYVPGPSTDTIESAASDHIDRQMSKIDTASLATGMTFAMVIAIVLVTIVVRQWRRRNASCAERM</sequence>
<evidence type="ECO:0000313" key="3">
    <source>
        <dbReference type="Proteomes" id="UP000447873"/>
    </source>
</evidence>
<protein>
    <submittedName>
        <fullName evidence="2">Uncharacterized protein</fullName>
    </submittedName>
</protein>
<dbReference type="EMBL" id="WNWS01000007">
    <property type="protein sequence ID" value="KAE9988494.1"/>
    <property type="molecule type" value="Genomic_DNA"/>
</dbReference>
<organism evidence="2 3">
    <name type="scientific">Venturia inaequalis</name>
    <name type="common">Apple scab fungus</name>
    <dbReference type="NCBI Taxonomy" id="5025"/>
    <lineage>
        <taxon>Eukaryota</taxon>
        <taxon>Fungi</taxon>
        <taxon>Dikarya</taxon>
        <taxon>Ascomycota</taxon>
        <taxon>Pezizomycotina</taxon>
        <taxon>Dothideomycetes</taxon>
        <taxon>Pleosporomycetidae</taxon>
        <taxon>Venturiales</taxon>
        <taxon>Venturiaceae</taxon>
        <taxon>Venturia</taxon>
    </lineage>
</organism>
<name>A0A8H3Z7L5_VENIN</name>
<keyword evidence="1" id="KW-0812">Transmembrane</keyword>
<proteinExistence type="predicted"/>
<accession>A0A8H3Z7L5</accession>
<keyword evidence="1" id="KW-0472">Membrane</keyword>